<dbReference type="EMBL" id="JO842615">
    <property type="protein sequence ID" value="AEO34232.1"/>
    <property type="molecule type" value="mRNA"/>
</dbReference>
<sequence>MGLKRGSAGNAGLRAELLQLASRLRREHLFVDSEKQELQRLNERVQRSVERLQHLSWICRQQRNALDALVLGRDGSPASCCQRLNALEAACFVDSYRVLGIHDSAYATLLRSLRQDPGLVAVCLVRGPTSQLQAAVDILVSCVYGCGTLSEDQTLMLQLLRELMVLQLEGCDNVRRLLQHGSCAFSRVYKAFTEGLPGAQLFLTSALRSALIQVLVDDDLYLDIDPSKAVVRFPPEERLRHFGPKDSPDYSRRLGAYRAWTIDRLARLAQGFVEGLRSSWPWLPAQLAWLVRLLHAMLTRNGATEDPRAGVVCADLVFAFFICPAVVSPELHGLVDTHITPIARFNLMQVAQIIQVLALARWERPDPRLSDLYDRFPRDCMSSLLDSLLLGDGSVGSQGSQAAAAAVPTIAALQQEELARAAFLATEVHLATLISFLRSVTWPASESSHQKALGSLLEHLPMPSEVPKRTAAKASAPKKGVDGDDDSAVLDSQPEEVLVIPMPDFTLECPGMLSEDKVLSMEQQKRQTRVRMNVERAVADACDGAAVETIEKGPGFRFRKTRSP</sequence>
<reference evidence="3" key="1">
    <citation type="journal article" date="2011" name="PLoS ONE">
        <title>A deep insight into the sialotranscriptome of the gulf coast tick, Amblyomma maculatum.</title>
        <authorList>
            <person name="Karim S."/>
            <person name="Singh P."/>
            <person name="Ribeiro J.M."/>
        </authorList>
    </citation>
    <scope>NUCLEOTIDE SEQUENCE</scope>
    <source>
        <tissue evidence="3">Salivary gland</tissue>
    </source>
</reference>
<feature type="region of interest" description="Disordered" evidence="1">
    <location>
        <begin position="464"/>
        <end position="488"/>
    </location>
</feature>
<evidence type="ECO:0000313" key="3">
    <source>
        <dbReference type="EMBL" id="AEO34232.1"/>
    </source>
</evidence>
<dbReference type="AlphaFoldDB" id="G3ML64"/>
<dbReference type="CDD" id="cd05129">
    <property type="entry name" value="RasGAP_RAP6"/>
    <property type="match status" value="1"/>
</dbReference>
<dbReference type="Pfam" id="PF00616">
    <property type="entry name" value="RasGAP"/>
    <property type="match status" value="1"/>
</dbReference>
<dbReference type="PROSITE" id="PS50018">
    <property type="entry name" value="RAS_GTPASE_ACTIV_2"/>
    <property type="match status" value="1"/>
</dbReference>
<name>G3ML64_AMBMU</name>
<evidence type="ECO:0000256" key="1">
    <source>
        <dbReference type="SAM" id="MobiDB-lite"/>
    </source>
</evidence>
<accession>G3ML64</accession>
<dbReference type="Gene3D" id="1.10.506.10">
    <property type="entry name" value="GTPase Activation - p120gap, domain 1"/>
    <property type="match status" value="1"/>
</dbReference>
<dbReference type="InterPro" id="IPR008936">
    <property type="entry name" value="Rho_GTPase_activation_prot"/>
</dbReference>
<proteinExistence type="evidence at transcript level"/>
<protein>
    <recommendedName>
        <fullName evidence="2">Ras-GAP domain-containing protein</fullName>
    </recommendedName>
</protein>
<feature type="domain" description="Ras-GAP" evidence="2">
    <location>
        <begin position="148"/>
        <end position="359"/>
    </location>
</feature>
<organism evidence="3">
    <name type="scientific">Amblyomma maculatum</name>
    <name type="common">Gulf Coast tick</name>
    <dbReference type="NCBI Taxonomy" id="34609"/>
    <lineage>
        <taxon>Eukaryota</taxon>
        <taxon>Metazoa</taxon>
        <taxon>Ecdysozoa</taxon>
        <taxon>Arthropoda</taxon>
        <taxon>Chelicerata</taxon>
        <taxon>Arachnida</taxon>
        <taxon>Acari</taxon>
        <taxon>Parasitiformes</taxon>
        <taxon>Ixodida</taxon>
        <taxon>Ixodoidea</taxon>
        <taxon>Ixodidae</taxon>
        <taxon>Amblyomminae</taxon>
        <taxon>Amblyomma</taxon>
    </lineage>
</organism>
<dbReference type="InterPro" id="IPR001936">
    <property type="entry name" value="RasGAP_dom"/>
</dbReference>
<evidence type="ECO:0000259" key="2">
    <source>
        <dbReference type="PROSITE" id="PS50018"/>
    </source>
</evidence>
<dbReference type="SUPFAM" id="SSF48350">
    <property type="entry name" value="GTPase activation domain, GAP"/>
    <property type="match status" value="1"/>
</dbReference>